<keyword evidence="9" id="KW-0496">Mitochondrion</keyword>
<feature type="domain" description="Tr-type G" evidence="15">
    <location>
        <begin position="421"/>
        <end position="641"/>
    </location>
</feature>
<comment type="similarity">
    <text evidence="2">Belongs to the TRAFAC class translation factor GTPase superfamily. Classic translation factor GTPase family. EF-Tu/EF-1A subfamily.</text>
</comment>
<keyword evidence="6" id="KW-0378">Hydrolase</keyword>
<proteinExistence type="inferred from homology"/>
<evidence type="ECO:0000256" key="12">
    <source>
        <dbReference type="ARBA" id="ARBA00063537"/>
    </source>
</evidence>
<gene>
    <name evidence="16" type="ORF">EDD36DRAFT_465083</name>
</gene>
<dbReference type="Pfam" id="PF03144">
    <property type="entry name" value="GTP_EFTU_D2"/>
    <property type="match status" value="1"/>
</dbReference>
<evidence type="ECO:0000313" key="17">
    <source>
        <dbReference type="Proteomes" id="UP001203852"/>
    </source>
</evidence>
<accession>A0AAN6ID01</accession>
<dbReference type="SUPFAM" id="SSF50465">
    <property type="entry name" value="EF-Tu/eEF-1alpha/eIF2-gamma C-terminal domain"/>
    <property type="match status" value="1"/>
</dbReference>
<dbReference type="InterPro" id="IPR000795">
    <property type="entry name" value="T_Tr_GTP-bd_dom"/>
</dbReference>
<dbReference type="AlphaFoldDB" id="A0AAN6ID01"/>
<dbReference type="PRINTS" id="PR00315">
    <property type="entry name" value="ELONGATNFCT"/>
</dbReference>
<dbReference type="Proteomes" id="UP001203852">
    <property type="component" value="Unassembled WGS sequence"/>
</dbReference>
<dbReference type="GO" id="GO:0006417">
    <property type="term" value="P:regulation of translation"/>
    <property type="evidence" value="ECO:0007669"/>
    <property type="project" value="UniProtKB-KW"/>
</dbReference>
<keyword evidence="5" id="KW-0547">Nucleotide-binding</keyword>
<evidence type="ECO:0000259" key="15">
    <source>
        <dbReference type="PROSITE" id="PS51722"/>
    </source>
</evidence>
<dbReference type="NCBIfam" id="TIGR00231">
    <property type="entry name" value="small_GTP"/>
    <property type="match status" value="1"/>
</dbReference>
<evidence type="ECO:0000256" key="6">
    <source>
        <dbReference type="ARBA" id="ARBA00022801"/>
    </source>
</evidence>
<comment type="catalytic activity">
    <reaction evidence="11">
        <text>GTP + H2O = GDP + phosphate + H(+)</text>
        <dbReference type="Rhea" id="RHEA:19669"/>
        <dbReference type="ChEBI" id="CHEBI:15377"/>
        <dbReference type="ChEBI" id="CHEBI:15378"/>
        <dbReference type="ChEBI" id="CHEBI:37565"/>
        <dbReference type="ChEBI" id="CHEBI:43474"/>
        <dbReference type="ChEBI" id="CHEBI:58189"/>
    </reaction>
    <physiologicalReaction direction="left-to-right" evidence="11">
        <dbReference type="Rhea" id="RHEA:19670"/>
    </physiologicalReaction>
</comment>
<dbReference type="CDD" id="cd16267">
    <property type="entry name" value="HBS1-like_II"/>
    <property type="match status" value="1"/>
</dbReference>
<keyword evidence="17" id="KW-1185">Reference proteome</keyword>
<evidence type="ECO:0000256" key="13">
    <source>
        <dbReference type="ARBA" id="ARBA00074866"/>
    </source>
</evidence>
<dbReference type="FunFam" id="2.40.30.10:FF:000020">
    <property type="entry name" value="Translation elongation factor EF-1"/>
    <property type="match status" value="1"/>
</dbReference>
<evidence type="ECO:0000256" key="4">
    <source>
        <dbReference type="ARBA" id="ARBA00022490"/>
    </source>
</evidence>
<comment type="caution">
    <text evidence="16">The sequence shown here is derived from an EMBL/GenBank/DDBJ whole genome shotgun (WGS) entry which is preliminary data.</text>
</comment>
<evidence type="ECO:0000256" key="7">
    <source>
        <dbReference type="ARBA" id="ARBA00022845"/>
    </source>
</evidence>
<keyword evidence="4" id="KW-0963">Cytoplasm</keyword>
<dbReference type="CDD" id="cd01883">
    <property type="entry name" value="EF1_alpha"/>
    <property type="match status" value="1"/>
</dbReference>
<dbReference type="GO" id="GO:0005829">
    <property type="term" value="C:cytosol"/>
    <property type="evidence" value="ECO:0007669"/>
    <property type="project" value="GOC"/>
</dbReference>
<feature type="region of interest" description="Disordered" evidence="14">
    <location>
        <begin position="218"/>
        <end position="314"/>
    </location>
</feature>
<dbReference type="FunFam" id="3.40.50.300:FF:000204">
    <property type="entry name" value="Translation elongation factor Tu"/>
    <property type="match status" value="1"/>
</dbReference>
<keyword evidence="8" id="KW-0648">Protein biosynthesis</keyword>
<name>A0AAN6ID01_9EURO</name>
<dbReference type="GO" id="GO:1990533">
    <property type="term" value="C:Dom34-Hbs1 complex"/>
    <property type="evidence" value="ECO:0007669"/>
    <property type="project" value="UniProtKB-ARBA"/>
</dbReference>
<feature type="region of interest" description="Disordered" evidence="14">
    <location>
        <begin position="96"/>
        <end position="121"/>
    </location>
</feature>
<dbReference type="Pfam" id="PF08938">
    <property type="entry name" value="HBS1_N"/>
    <property type="match status" value="1"/>
</dbReference>
<dbReference type="InterPro" id="IPR009001">
    <property type="entry name" value="Transl_elong_EF1A/Init_IF2_C"/>
</dbReference>
<dbReference type="InterPro" id="IPR031157">
    <property type="entry name" value="G_TR_CS"/>
</dbReference>
<dbReference type="GO" id="GO:0003746">
    <property type="term" value="F:translation elongation factor activity"/>
    <property type="evidence" value="ECO:0007669"/>
    <property type="project" value="UniProtKB-KW"/>
</dbReference>
<dbReference type="Gene3D" id="2.40.30.10">
    <property type="entry name" value="Translation factors"/>
    <property type="match status" value="2"/>
</dbReference>
<evidence type="ECO:0000313" key="16">
    <source>
        <dbReference type="EMBL" id="KAI1612938.1"/>
    </source>
</evidence>
<dbReference type="SUPFAM" id="SSF50447">
    <property type="entry name" value="Translation proteins"/>
    <property type="match status" value="1"/>
</dbReference>
<dbReference type="GO" id="GO:0002184">
    <property type="term" value="P:cytoplasmic translational termination"/>
    <property type="evidence" value="ECO:0007669"/>
    <property type="project" value="UniProtKB-ARBA"/>
</dbReference>
<feature type="compositionally biased region" description="Basic and acidic residues" evidence="14">
    <location>
        <begin position="280"/>
        <end position="290"/>
    </location>
</feature>
<dbReference type="InterPro" id="IPR015033">
    <property type="entry name" value="HBS1-like_N"/>
</dbReference>
<dbReference type="Pfam" id="PF00009">
    <property type="entry name" value="GTP_EFTU"/>
    <property type="match status" value="1"/>
</dbReference>
<dbReference type="SUPFAM" id="SSF52540">
    <property type="entry name" value="P-loop containing nucleoside triphosphate hydrolases"/>
    <property type="match status" value="1"/>
</dbReference>
<dbReference type="InterPro" id="IPR009000">
    <property type="entry name" value="Transl_B-barrel_sf"/>
</dbReference>
<evidence type="ECO:0000256" key="5">
    <source>
        <dbReference type="ARBA" id="ARBA00022741"/>
    </source>
</evidence>
<comment type="subcellular location">
    <subcellularLocation>
        <location evidence="1">Cytoplasm</location>
    </subcellularLocation>
</comment>
<feature type="compositionally biased region" description="Acidic residues" evidence="14">
    <location>
        <begin position="17"/>
        <end position="31"/>
    </location>
</feature>
<dbReference type="PANTHER" id="PTHR23115">
    <property type="entry name" value="TRANSLATION FACTOR"/>
    <property type="match status" value="1"/>
</dbReference>
<dbReference type="PROSITE" id="PS51722">
    <property type="entry name" value="G_TR_2"/>
    <property type="match status" value="1"/>
</dbReference>
<dbReference type="InterPro" id="IPR005225">
    <property type="entry name" value="Small_GTP-bd"/>
</dbReference>
<protein>
    <recommendedName>
        <fullName evidence="13">Elongation factor 1 alpha-like protein</fullName>
    </recommendedName>
    <alternativeName>
        <fullName evidence="3">Elongation factor 1-alpha</fullName>
    </alternativeName>
</protein>
<dbReference type="Pfam" id="PF22594">
    <property type="entry name" value="GTP-eEF1A_C"/>
    <property type="match status" value="1"/>
</dbReference>
<dbReference type="InterPro" id="IPR054696">
    <property type="entry name" value="GTP-eEF1A_C"/>
</dbReference>
<evidence type="ECO:0000256" key="1">
    <source>
        <dbReference type="ARBA" id="ARBA00004496"/>
    </source>
</evidence>
<keyword evidence="16" id="KW-0251">Elongation factor</keyword>
<evidence type="ECO:0000256" key="14">
    <source>
        <dbReference type="SAM" id="MobiDB-lite"/>
    </source>
</evidence>
<evidence type="ECO:0000256" key="11">
    <source>
        <dbReference type="ARBA" id="ARBA00049117"/>
    </source>
</evidence>
<dbReference type="GO" id="GO:0003924">
    <property type="term" value="F:GTPase activity"/>
    <property type="evidence" value="ECO:0007669"/>
    <property type="project" value="InterPro"/>
</dbReference>
<dbReference type="InterPro" id="IPR027417">
    <property type="entry name" value="P-loop_NTPase"/>
</dbReference>
<dbReference type="PROSITE" id="PS00301">
    <property type="entry name" value="G_TR_1"/>
    <property type="match status" value="1"/>
</dbReference>
<evidence type="ECO:0000256" key="3">
    <source>
        <dbReference type="ARBA" id="ARBA00013870"/>
    </source>
</evidence>
<dbReference type="InterPro" id="IPR050100">
    <property type="entry name" value="TRAFAC_GTPase_members"/>
</dbReference>
<evidence type="ECO:0000256" key="8">
    <source>
        <dbReference type="ARBA" id="ARBA00022917"/>
    </source>
</evidence>
<reference evidence="16" key="1">
    <citation type="journal article" date="2022" name="bioRxiv">
        <title>Deciphering the potential niche of two novel black yeast fungi from a biological soil crust based on their genomes, phenotypes, and melanin regulation.</title>
        <authorList>
            <consortium name="DOE Joint Genome Institute"/>
            <person name="Carr E.C."/>
            <person name="Barton Q."/>
            <person name="Grambo S."/>
            <person name="Sullivan M."/>
            <person name="Renfro C.M."/>
            <person name="Kuo A."/>
            <person name="Pangilinan J."/>
            <person name="Lipzen A."/>
            <person name="Keymanesh K."/>
            <person name="Savage E."/>
            <person name="Barry K."/>
            <person name="Grigoriev I.V."/>
            <person name="Riekhof W.R."/>
            <person name="Harris S.S."/>
        </authorList>
    </citation>
    <scope>NUCLEOTIDE SEQUENCE</scope>
    <source>
        <strain evidence="16">JF 03-4F</strain>
    </source>
</reference>
<keyword evidence="7" id="KW-0810">Translation regulation</keyword>
<feature type="compositionally biased region" description="Polar residues" evidence="14">
    <location>
        <begin position="233"/>
        <end position="276"/>
    </location>
</feature>
<feature type="region of interest" description="Disordered" evidence="14">
    <location>
        <begin position="363"/>
        <end position="393"/>
    </location>
</feature>
<evidence type="ECO:0000256" key="2">
    <source>
        <dbReference type="ARBA" id="ARBA00007249"/>
    </source>
</evidence>
<dbReference type="GO" id="GO:0005525">
    <property type="term" value="F:GTP binding"/>
    <property type="evidence" value="ECO:0007669"/>
    <property type="project" value="UniProtKB-KW"/>
</dbReference>
<evidence type="ECO:0000256" key="9">
    <source>
        <dbReference type="ARBA" id="ARBA00023128"/>
    </source>
</evidence>
<dbReference type="InterPro" id="IPR004161">
    <property type="entry name" value="EFTu-like_2"/>
</dbReference>
<feature type="region of interest" description="Disordered" evidence="14">
    <location>
        <begin position="17"/>
        <end position="49"/>
    </location>
</feature>
<evidence type="ECO:0000256" key="10">
    <source>
        <dbReference type="ARBA" id="ARBA00023134"/>
    </source>
</evidence>
<sequence>MSNRRVKSLALEADDYDADDYDEYAGGDDNFDSGGDSELSPEDKEQMRPGAIKVREALGSAIPVSDKEIQETLWHYYYDVGKSVVYLKSKDLSSQTDTLSHFSPDQHKATPTPLKKQSNVSKSKFAPSYYSALPLARLRLNRGGHDCSEQGIVEDADARQESAASDACSTPFSATDFFKDSPWLHVPDHRKGEIIIEPLYPRLGLLGGASNGGKMSKLAALAAKRRQKESGRSESSATDAPSPQDDYTASLNKLRISHTSKPGPGSNQRTDSSDASSVRLEPDLQDRKQQQDSASQQADEATAGETPDFSVAVDSNIRGRPSAFASIMTSHDQNRRLSSPHNILPIHDIAKFFDFADPSPDDVVTKAQTKAPTPVKQKPKDTPKSKSTLSNGVQDLSIQDVPKIKSKNIDVISEYKKIKRKNAANFVVIGHVDAGKSTLMGRLLFDLKAVDDRTMEKYRKEAERIGKGSFAFAWVLDQGTEERARGVTIDIATNNFETEKTSFTILDAPGHRDFVPNMIAGASQADFAVLVIDASTGNFESGLKGQTKEHALLVRSIGVQRLIVAVNKMDVADWSQARFDEIRQQMAGFLSSAGFQPKNIAFVPCSGLQGGNILTRASDPKASWYSGPTLVEELDLSEPSTHALDKPLRMTINDVFRGGVQNPLSISGRVEAGNIQVGEQVVIMPSGEKAQIRSLEVDDEPQEWAVAGQNVVLNLTDLDPIHLKTGDVLCSPVSPVKNITNFTAKLLAFEHLTPMNIDVHRGRLHVPGRIIQLVGVLDKASGAVLKKKPKIVQPGAVVRVVVQLDQAVPLEAPSRVVLRANGETVGAGLIE</sequence>
<dbReference type="EMBL" id="MU404354">
    <property type="protein sequence ID" value="KAI1612938.1"/>
    <property type="molecule type" value="Genomic_DNA"/>
</dbReference>
<dbReference type="Gene3D" id="3.40.50.300">
    <property type="entry name" value="P-loop containing nucleotide triphosphate hydrolases"/>
    <property type="match status" value="1"/>
</dbReference>
<organism evidence="16 17">
    <name type="scientific">Exophiala viscosa</name>
    <dbReference type="NCBI Taxonomy" id="2486360"/>
    <lineage>
        <taxon>Eukaryota</taxon>
        <taxon>Fungi</taxon>
        <taxon>Dikarya</taxon>
        <taxon>Ascomycota</taxon>
        <taxon>Pezizomycotina</taxon>
        <taxon>Eurotiomycetes</taxon>
        <taxon>Chaetothyriomycetidae</taxon>
        <taxon>Chaetothyriales</taxon>
        <taxon>Herpotrichiellaceae</taxon>
        <taxon>Exophiala</taxon>
    </lineage>
</organism>
<keyword evidence="10" id="KW-0342">GTP-binding</keyword>
<dbReference type="FunFam" id="2.40.30.10:FF:000070">
    <property type="entry name" value="Translation elongation factor EF-1 subunit"/>
    <property type="match status" value="1"/>
</dbReference>
<comment type="subunit">
    <text evidence="12">Component of the Dom34-Hbs1 complex, also named Pelota-HBS1L complex, composed of dom34 and hbs1.</text>
</comment>